<evidence type="ECO:0000313" key="13">
    <source>
        <dbReference type="EMBL" id="EDV23390.1"/>
    </source>
</evidence>
<accession>B3S287</accession>
<dbReference type="CDD" id="cd12612">
    <property type="entry name" value="RRM2_SECp43"/>
    <property type="match status" value="1"/>
</dbReference>
<comment type="subcellular location">
    <subcellularLocation>
        <location evidence="2">Cytoplasm</location>
    </subcellularLocation>
    <subcellularLocation>
        <location evidence="1">Nucleus</location>
    </subcellularLocation>
</comment>
<keyword evidence="14" id="KW-1185">Reference proteome</keyword>
<sequence>MSTLWMGDSANDQVYWMDSPNVKGFMVYDATMTLSSGLTFCRSLQLETYMDETFIRNAFASVGRTVLSVKLIRNRVVGGPAGYCFVDFPDPQSAEDCLKQVNGLPLPGSNPQKRFKLNWATHGARDAGNPEFSIFVGDLTPDVTDLVLRNFFCERFPSCKGAKVVIDQGGNSRGYGFVRFGDENEHTRALNEMQGASGCGGRPIRVSLATPKKTMNQMQQHQPHQQQYYDQFAQYQMQQAYMAAWQYQMQQAQYLQYPYQTNTDNSQLQAQAQNSTNDTTEPLDNTLEDDDVDKLNTNFVNQQQVKVVVVPLRFMQLIGVFLPKSYHFESTSLQSHEKGLWLYR</sequence>
<dbReference type="SMART" id="SM00360">
    <property type="entry name" value="RRM"/>
    <property type="match status" value="2"/>
</dbReference>
<dbReference type="GeneID" id="6755513"/>
<dbReference type="OrthoDB" id="446113at2759"/>
<dbReference type="FunCoup" id="B3S287">
    <property type="interactions" value="2242"/>
</dbReference>
<keyword evidence="7" id="KW-0648">Protein biosynthesis</keyword>
<dbReference type="FunFam" id="3.30.70.330:FF:000166">
    <property type="entry name" value="Trna selenocysteine 1-associated protein 1"/>
    <property type="match status" value="1"/>
</dbReference>
<keyword evidence="8" id="KW-0539">Nucleus</keyword>
<evidence type="ECO:0000256" key="6">
    <source>
        <dbReference type="ARBA" id="ARBA00022884"/>
    </source>
</evidence>
<evidence type="ECO:0000259" key="12">
    <source>
        <dbReference type="PROSITE" id="PS50102"/>
    </source>
</evidence>
<feature type="region of interest" description="Disordered" evidence="11">
    <location>
        <begin position="266"/>
        <end position="289"/>
    </location>
</feature>
<dbReference type="PROSITE" id="PS50102">
    <property type="entry name" value="RRM"/>
    <property type="match status" value="2"/>
</dbReference>
<feature type="compositionally biased region" description="Polar residues" evidence="11">
    <location>
        <begin position="266"/>
        <end position="283"/>
    </location>
</feature>
<dbReference type="RefSeq" id="XP_002114300.1">
    <property type="nucleotide sequence ID" value="XM_002114264.1"/>
</dbReference>
<dbReference type="GO" id="GO:0005634">
    <property type="term" value="C:nucleus"/>
    <property type="evidence" value="ECO:0007669"/>
    <property type="project" value="UniProtKB-SubCell"/>
</dbReference>
<dbReference type="Proteomes" id="UP000009022">
    <property type="component" value="Unassembled WGS sequence"/>
</dbReference>
<dbReference type="InterPro" id="IPR034510">
    <property type="entry name" value="SECp43_RRM2"/>
</dbReference>
<dbReference type="GO" id="GO:0006412">
    <property type="term" value="P:translation"/>
    <property type="evidence" value="ECO:0007669"/>
    <property type="project" value="UniProtKB-KW"/>
</dbReference>
<dbReference type="PANTHER" id="PTHR37457">
    <property type="entry name" value="TRNA SELENOCYSTEINE 1-ASSOCIATED PROTEIN 1-RELATED"/>
    <property type="match status" value="1"/>
</dbReference>
<dbReference type="Gene3D" id="3.30.70.330">
    <property type="match status" value="2"/>
</dbReference>
<dbReference type="GO" id="GO:0006376">
    <property type="term" value="P:mRNA splice site recognition"/>
    <property type="evidence" value="ECO:0000318"/>
    <property type="project" value="GO_Central"/>
</dbReference>
<dbReference type="InterPro" id="IPR040434">
    <property type="entry name" value="TSAP1"/>
</dbReference>
<keyword evidence="6 10" id="KW-0694">RNA-binding</keyword>
<dbReference type="STRING" id="10228.B3S287"/>
<feature type="domain" description="RRM" evidence="12">
    <location>
        <begin position="132"/>
        <end position="211"/>
    </location>
</feature>
<keyword evidence="4" id="KW-0963">Cytoplasm</keyword>
<dbReference type="CDD" id="cd12610">
    <property type="entry name" value="RRM1_SECp43"/>
    <property type="match status" value="1"/>
</dbReference>
<comment type="similarity">
    <text evidence="3">Belongs to the RRM TRSPAP family.</text>
</comment>
<reference evidence="13 14" key="1">
    <citation type="journal article" date="2008" name="Nature">
        <title>The Trichoplax genome and the nature of placozoans.</title>
        <authorList>
            <person name="Srivastava M."/>
            <person name="Begovic E."/>
            <person name="Chapman J."/>
            <person name="Putnam N.H."/>
            <person name="Hellsten U."/>
            <person name="Kawashima T."/>
            <person name="Kuo A."/>
            <person name="Mitros T."/>
            <person name="Salamov A."/>
            <person name="Carpenter M.L."/>
            <person name="Signorovitch A.Y."/>
            <person name="Moreno M.A."/>
            <person name="Kamm K."/>
            <person name="Grimwood J."/>
            <person name="Schmutz J."/>
            <person name="Shapiro H."/>
            <person name="Grigoriev I.V."/>
            <person name="Buss L.W."/>
            <person name="Schierwater B."/>
            <person name="Dellaporta S.L."/>
            <person name="Rokhsar D.S."/>
        </authorList>
    </citation>
    <scope>NUCLEOTIDE SEQUENCE [LARGE SCALE GENOMIC DNA]</scope>
    <source>
        <strain evidence="13 14">Grell-BS-1999</strain>
    </source>
</reference>
<evidence type="ECO:0000256" key="7">
    <source>
        <dbReference type="ARBA" id="ARBA00022917"/>
    </source>
</evidence>
<feature type="domain" description="RRM" evidence="12">
    <location>
        <begin position="37"/>
        <end position="122"/>
    </location>
</feature>
<name>B3S287_TRIAD</name>
<dbReference type="eggNOG" id="KOG0118">
    <property type="taxonomic scope" value="Eukaryota"/>
</dbReference>
<dbReference type="GO" id="GO:0005829">
    <property type="term" value="C:cytosol"/>
    <property type="evidence" value="ECO:0000318"/>
    <property type="project" value="GO_Central"/>
</dbReference>
<dbReference type="Pfam" id="PF00076">
    <property type="entry name" value="RRM_1"/>
    <property type="match status" value="2"/>
</dbReference>
<evidence type="ECO:0000256" key="10">
    <source>
        <dbReference type="PROSITE-ProRule" id="PRU00176"/>
    </source>
</evidence>
<dbReference type="PhylomeDB" id="B3S287"/>
<evidence type="ECO:0000256" key="3">
    <source>
        <dbReference type="ARBA" id="ARBA00008920"/>
    </source>
</evidence>
<dbReference type="SUPFAM" id="SSF54928">
    <property type="entry name" value="RNA-binding domain, RBD"/>
    <property type="match status" value="2"/>
</dbReference>
<dbReference type="CTD" id="6755513"/>
<gene>
    <name evidence="13" type="ORF">TRIADDRAFT_57967</name>
</gene>
<evidence type="ECO:0000256" key="8">
    <source>
        <dbReference type="ARBA" id="ARBA00023242"/>
    </source>
</evidence>
<protein>
    <recommendedName>
        <fullName evidence="9">tRNA selenocysteine-associated protein 1</fullName>
    </recommendedName>
</protein>
<keyword evidence="5" id="KW-0677">Repeat</keyword>
<evidence type="ECO:0000256" key="9">
    <source>
        <dbReference type="ARBA" id="ARBA00033477"/>
    </source>
</evidence>
<dbReference type="HOGENOM" id="CLU_016304_3_0_1"/>
<dbReference type="InterPro" id="IPR012677">
    <property type="entry name" value="Nucleotide-bd_a/b_plait_sf"/>
</dbReference>
<evidence type="ECO:0000256" key="5">
    <source>
        <dbReference type="ARBA" id="ARBA00022737"/>
    </source>
</evidence>
<dbReference type="FunFam" id="3.30.70.330:FF:000159">
    <property type="entry name" value="tRNA selenocysteine 1-associated protein 1"/>
    <property type="match status" value="1"/>
</dbReference>
<evidence type="ECO:0000256" key="1">
    <source>
        <dbReference type="ARBA" id="ARBA00004123"/>
    </source>
</evidence>
<evidence type="ECO:0000256" key="4">
    <source>
        <dbReference type="ARBA" id="ARBA00022490"/>
    </source>
</evidence>
<dbReference type="InterPro" id="IPR000504">
    <property type="entry name" value="RRM_dom"/>
</dbReference>
<dbReference type="EMBL" id="DS985247">
    <property type="protein sequence ID" value="EDV23390.1"/>
    <property type="molecule type" value="Genomic_DNA"/>
</dbReference>
<dbReference type="KEGG" id="tad:TRIADDRAFT_57967"/>
<proteinExistence type="inferred from homology"/>
<dbReference type="PANTHER" id="PTHR37457:SF3">
    <property type="entry name" value="TRNA SELENOCYSTEINE-ASSOCIATED PROTEIN 1"/>
    <property type="match status" value="1"/>
</dbReference>
<organism evidence="13 14">
    <name type="scientific">Trichoplax adhaerens</name>
    <name type="common">Trichoplax reptans</name>
    <dbReference type="NCBI Taxonomy" id="10228"/>
    <lineage>
        <taxon>Eukaryota</taxon>
        <taxon>Metazoa</taxon>
        <taxon>Placozoa</taxon>
        <taxon>Uniplacotomia</taxon>
        <taxon>Trichoplacea</taxon>
        <taxon>Trichoplacidae</taxon>
        <taxon>Trichoplax</taxon>
    </lineage>
</organism>
<dbReference type="InterPro" id="IPR035979">
    <property type="entry name" value="RBD_domain_sf"/>
</dbReference>
<evidence type="ECO:0000256" key="2">
    <source>
        <dbReference type="ARBA" id="ARBA00004496"/>
    </source>
</evidence>
<dbReference type="GO" id="GO:0003729">
    <property type="term" value="F:mRNA binding"/>
    <property type="evidence" value="ECO:0000318"/>
    <property type="project" value="GO_Central"/>
</dbReference>
<evidence type="ECO:0000256" key="11">
    <source>
        <dbReference type="SAM" id="MobiDB-lite"/>
    </source>
</evidence>
<dbReference type="AlphaFoldDB" id="B3S287"/>
<evidence type="ECO:0000313" key="14">
    <source>
        <dbReference type="Proteomes" id="UP000009022"/>
    </source>
</evidence>
<dbReference type="InParanoid" id="B3S287"/>